<dbReference type="AlphaFoldDB" id="A0A0G1TH02"/>
<evidence type="ECO:0000256" key="7">
    <source>
        <dbReference type="ARBA" id="ARBA00023136"/>
    </source>
</evidence>
<evidence type="ECO:0000256" key="3">
    <source>
        <dbReference type="ARBA" id="ARBA00022676"/>
    </source>
</evidence>
<dbReference type="PANTHER" id="PTHR33908">
    <property type="entry name" value="MANNOSYLTRANSFERASE YKCB-RELATED"/>
    <property type="match status" value="1"/>
</dbReference>
<evidence type="ECO:0000313" key="10">
    <source>
        <dbReference type="Proteomes" id="UP000034212"/>
    </source>
</evidence>
<evidence type="ECO:0000256" key="5">
    <source>
        <dbReference type="ARBA" id="ARBA00022692"/>
    </source>
</evidence>
<feature type="transmembrane region" description="Helical" evidence="8">
    <location>
        <begin position="28"/>
        <end position="52"/>
    </location>
</feature>
<protein>
    <recommendedName>
        <fullName evidence="11">Glycosyltransferase RgtA/B/C/D-like domain-containing protein</fullName>
    </recommendedName>
</protein>
<evidence type="ECO:0000256" key="1">
    <source>
        <dbReference type="ARBA" id="ARBA00004651"/>
    </source>
</evidence>
<dbReference type="PANTHER" id="PTHR33908:SF11">
    <property type="entry name" value="MEMBRANE PROTEIN"/>
    <property type="match status" value="1"/>
</dbReference>
<keyword evidence="4" id="KW-0808">Transferase</keyword>
<proteinExistence type="predicted"/>
<sequence length="355" mass="40260">MFGVWAFLLGLLLVENLRLDLAMLLGFAVGGAVLTKSPGWFFLLLQPALIFWRPKWQQLDWFKLFGGWLVAAIIAVGMYNILRLGPNFQLVAQRNLDYVFSPNEVLQHPLNPFIGNIKNTLAWLMNLITPVGLILAFASILGRERKQVSLWVWIILPLLAQAAVAKVYTSRYFFYVIPYLAILAALGWRELQQRQRTLAVFLAALFISQCLVYGWTMVTNPARARMPQNMAHGYLQEWTAGWGQKEVADYLIERAKTHTVVVGTEGFFGTLPDGLQIYTEKVPNLTVIGVGLNVSAIPESLKQALVENEVYLVINKDRHSLKEIPPEKRKLLLSFPKPSRPNGSNEELDFYQLFL</sequence>
<dbReference type="GO" id="GO:0005886">
    <property type="term" value="C:plasma membrane"/>
    <property type="evidence" value="ECO:0007669"/>
    <property type="project" value="UniProtKB-SubCell"/>
</dbReference>
<dbReference type="GO" id="GO:0009103">
    <property type="term" value="P:lipopolysaccharide biosynthetic process"/>
    <property type="evidence" value="ECO:0007669"/>
    <property type="project" value="UniProtKB-ARBA"/>
</dbReference>
<accession>A0A0G1TH02</accession>
<dbReference type="InterPro" id="IPR050297">
    <property type="entry name" value="LipidA_mod_glycosyltrf_83"/>
</dbReference>
<keyword evidence="6 8" id="KW-1133">Transmembrane helix</keyword>
<keyword evidence="3" id="KW-0328">Glycosyltransferase</keyword>
<reference evidence="9 10" key="1">
    <citation type="journal article" date="2015" name="Nature">
        <title>rRNA introns, odd ribosomes, and small enigmatic genomes across a large radiation of phyla.</title>
        <authorList>
            <person name="Brown C.T."/>
            <person name="Hug L.A."/>
            <person name="Thomas B.C."/>
            <person name="Sharon I."/>
            <person name="Castelle C.J."/>
            <person name="Singh A."/>
            <person name="Wilkins M.J."/>
            <person name="Williams K.H."/>
            <person name="Banfield J.F."/>
        </authorList>
    </citation>
    <scope>NUCLEOTIDE SEQUENCE [LARGE SCALE GENOMIC DNA]</scope>
</reference>
<evidence type="ECO:0000256" key="6">
    <source>
        <dbReference type="ARBA" id="ARBA00022989"/>
    </source>
</evidence>
<evidence type="ECO:0008006" key="11">
    <source>
        <dbReference type="Google" id="ProtNLM"/>
    </source>
</evidence>
<feature type="transmembrane region" description="Helical" evidence="8">
    <location>
        <begin position="64"/>
        <end position="82"/>
    </location>
</feature>
<feature type="transmembrane region" description="Helical" evidence="8">
    <location>
        <begin position="148"/>
        <end position="166"/>
    </location>
</feature>
<evidence type="ECO:0000256" key="8">
    <source>
        <dbReference type="SAM" id="Phobius"/>
    </source>
</evidence>
<keyword evidence="2" id="KW-1003">Cell membrane</keyword>
<feature type="transmembrane region" description="Helical" evidence="8">
    <location>
        <begin position="172"/>
        <end position="191"/>
    </location>
</feature>
<dbReference type="EMBL" id="LCOQ01000003">
    <property type="protein sequence ID" value="KKU81064.1"/>
    <property type="molecule type" value="Genomic_DNA"/>
</dbReference>
<name>A0A0G1TH02_9BACT</name>
<dbReference type="GO" id="GO:0016763">
    <property type="term" value="F:pentosyltransferase activity"/>
    <property type="evidence" value="ECO:0007669"/>
    <property type="project" value="TreeGrafter"/>
</dbReference>
<evidence type="ECO:0000256" key="2">
    <source>
        <dbReference type="ARBA" id="ARBA00022475"/>
    </source>
</evidence>
<dbReference type="Proteomes" id="UP000034212">
    <property type="component" value="Unassembled WGS sequence"/>
</dbReference>
<comment type="subcellular location">
    <subcellularLocation>
        <location evidence="1">Cell membrane</location>
        <topology evidence="1">Multi-pass membrane protein</topology>
    </subcellularLocation>
</comment>
<organism evidence="9 10">
    <name type="scientific">Candidatus Gottesmanbacteria bacterium GW2011_GWA1_47_8</name>
    <dbReference type="NCBI Taxonomy" id="1618438"/>
    <lineage>
        <taxon>Bacteria</taxon>
        <taxon>Candidatus Gottesmaniibacteriota</taxon>
    </lineage>
</organism>
<evidence type="ECO:0000313" key="9">
    <source>
        <dbReference type="EMBL" id="KKU81064.1"/>
    </source>
</evidence>
<evidence type="ECO:0000256" key="4">
    <source>
        <dbReference type="ARBA" id="ARBA00022679"/>
    </source>
</evidence>
<gene>
    <name evidence="9" type="ORF">UY08_C0003G0015</name>
</gene>
<keyword evidence="5 8" id="KW-0812">Transmembrane</keyword>
<keyword evidence="7 8" id="KW-0472">Membrane</keyword>
<feature type="transmembrane region" description="Helical" evidence="8">
    <location>
        <begin position="198"/>
        <end position="218"/>
    </location>
</feature>
<feature type="transmembrane region" description="Helical" evidence="8">
    <location>
        <begin position="121"/>
        <end position="141"/>
    </location>
</feature>
<comment type="caution">
    <text evidence="9">The sequence shown here is derived from an EMBL/GenBank/DDBJ whole genome shotgun (WGS) entry which is preliminary data.</text>
</comment>